<dbReference type="AlphaFoldDB" id="A0A0A1MMG2"/>
<dbReference type="Proteomes" id="UP000040453">
    <property type="component" value="Unassembled WGS sequence"/>
</dbReference>
<proteinExistence type="predicted"/>
<keyword evidence="1" id="KW-0067">ATP-binding</keyword>
<evidence type="ECO:0000256" key="1">
    <source>
        <dbReference type="PROSITE-ProRule" id="PRU00409"/>
    </source>
</evidence>
<keyword evidence="4" id="KW-1185">Reference proteome</keyword>
<evidence type="ECO:0000313" key="4">
    <source>
        <dbReference type="Proteomes" id="UP000040453"/>
    </source>
</evidence>
<dbReference type="Gene3D" id="3.30.1490.20">
    <property type="entry name" value="ATP-grasp fold, A domain"/>
    <property type="match status" value="1"/>
</dbReference>
<keyword evidence="1" id="KW-0547">Nucleotide-binding</keyword>
<dbReference type="GO" id="GO:0005737">
    <property type="term" value="C:cytoplasm"/>
    <property type="evidence" value="ECO:0007669"/>
    <property type="project" value="TreeGrafter"/>
</dbReference>
<accession>A0A0A1MMG2</accession>
<evidence type="ECO:0000259" key="2">
    <source>
        <dbReference type="PROSITE" id="PS50975"/>
    </source>
</evidence>
<dbReference type="PANTHER" id="PTHR21621:SF0">
    <property type="entry name" value="BETA-CITRYLGLUTAMATE SYNTHASE B-RELATED"/>
    <property type="match status" value="1"/>
</dbReference>
<dbReference type="GO" id="GO:0009432">
    <property type="term" value="P:SOS response"/>
    <property type="evidence" value="ECO:0007669"/>
    <property type="project" value="TreeGrafter"/>
</dbReference>
<organism evidence="3 4">
    <name type="scientific">Oceanobacillus oncorhynchi</name>
    <dbReference type="NCBI Taxonomy" id="545501"/>
    <lineage>
        <taxon>Bacteria</taxon>
        <taxon>Bacillati</taxon>
        <taxon>Bacillota</taxon>
        <taxon>Bacilli</taxon>
        <taxon>Bacillales</taxon>
        <taxon>Bacillaceae</taxon>
        <taxon>Oceanobacillus</taxon>
    </lineage>
</organism>
<dbReference type="InterPro" id="IPR003806">
    <property type="entry name" value="ATP-grasp_PylC-type"/>
</dbReference>
<sequence length="326" mass="37163">MNIKEITGRSLSTSNRMLAQEAHQRGITFEILPRKRFKMSYGKKSYIIRGGKISTAYNTRLATKLTKYKNATGNLLRGMGYFAPENAIFSKNQADRAWKWAEDILPVVLKPNDGIMGKLVFVKIDTYDEFKSCFEKIAEVRDEILIEKFVEGIEYRFTFVKNEIVAIAKRVPANVIGDGLHNIEELIAAKNEQRAQRKNPLHKKLDTGEESERVLKKQNFSFKDIPKKDEVVYLRNNSNVSTGGDAVDVTDDISPELKETVRKAILAIPGLRVCGVDILINEDDYHILEINSHAMLTMHHFPWEGEEREVVSKVIDGMFPSTLKKE</sequence>
<dbReference type="InterPro" id="IPR011761">
    <property type="entry name" value="ATP-grasp"/>
</dbReference>
<dbReference type="GO" id="GO:0018169">
    <property type="term" value="F:ribosomal S6-glutamic acid ligase activity"/>
    <property type="evidence" value="ECO:0007669"/>
    <property type="project" value="TreeGrafter"/>
</dbReference>
<evidence type="ECO:0000313" key="3">
    <source>
        <dbReference type="EMBL" id="CEI80847.1"/>
    </source>
</evidence>
<protein>
    <submittedName>
        <fullName evidence="3">Glutathione biosynthesis bifunctional protein GshAB</fullName>
    </submittedName>
</protein>
<dbReference type="EMBL" id="CDGG01000001">
    <property type="protein sequence ID" value="CEI80847.1"/>
    <property type="molecule type" value="Genomic_DNA"/>
</dbReference>
<dbReference type="Gene3D" id="3.30.470.20">
    <property type="entry name" value="ATP-grasp fold, B domain"/>
    <property type="match status" value="2"/>
</dbReference>
<dbReference type="STRING" id="545501.BN997_00657"/>
<dbReference type="Pfam" id="PF02655">
    <property type="entry name" value="ATP-grasp_3"/>
    <property type="match status" value="1"/>
</dbReference>
<dbReference type="PANTHER" id="PTHR21621">
    <property type="entry name" value="RIBOSOMAL PROTEIN S6 MODIFICATION PROTEIN"/>
    <property type="match status" value="1"/>
</dbReference>
<reference evidence="3 4" key="1">
    <citation type="submission" date="2014-11" db="EMBL/GenBank/DDBJ databases">
        <authorList>
            <person name="Urmite Genomes Urmite Genomes"/>
        </authorList>
    </citation>
    <scope>NUCLEOTIDE SEQUENCE [LARGE SCALE GENOMIC DNA]</scope>
    <source>
        <strain evidence="3 4">Oc5</strain>
    </source>
</reference>
<dbReference type="InterPro" id="IPR013815">
    <property type="entry name" value="ATP_grasp_subdomain_1"/>
</dbReference>
<gene>
    <name evidence="3" type="primary">gshAB_2</name>
    <name evidence="3" type="ORF">BN997_00657</name>
</gene>
<dbReference type="PROSITE" id="PS50975">
    <property type="entry name" value="ATP_GRASP"/>
    <property type="match status" value="1"/>
</dbReference>
<dbReference type="GO" id="GO:0005524">
    <property type="term" value="F:ATP binding"/>
    <property type="evidence" value="ECO:0007669"/>
    <property type="project" value="UniProtKB-UniRule"/>
</dbReference>
<dbReference type="GO" id="GO:0046872">
    <property type="term" value="F:metal ion binding"/>
    <property type="evidence" value="ECO:0007669"/>
    <property type="project" value="InterPro"/>
</dbReference>
<feature type="domain" description="ATP-grasp" evidence="2">
    <location>
        <begin position="73"/>
        <end position="319"/>
    </location>
</feature>
<name>A0A0A1MMG2_9BACI</name>
<dbReference type="SUPFAM" id="SSF56059">
    <property type="entry name" value="Glutathione synthetase ATP-binding domain-like"/>
    <property type="match status" value="1"/>
</dbReference>
<dbReference type="RefSeq" id="WP_042529627.1">
    <property type="nucleotide sequence ID" value="NZ_CDGG01000001.1"/>
</dbReference>